<keyword evidence="3" id="KW-0732">Signal</keyword>
<feature type="transmembrane region" description="Helical" evidence="2">
    <location>
        <begin position="294"/>
        <end position="313"/>
    </location>
</feature>
<comment type="caution">
    <text evidence="4">The sequence shown here is derived from an EMBL/GenBank/DDBJ whole genome shotgun (WGS) entry which is preliminary data.</text>
</comment>
<dbReference type="Proteomes" id="UP001160301">
    <property type="component" value="Unassembled WGS sequence"/>
</dbReference>
<name>A0ABT6NXX0_9BACT</name>
<keyword evidence="2" id="KW-1133">Transmembrane helix</keyword>
<reference evidence="4 5" key="1">
    <citation type="submission" date="2023-04" db="EMBL/GenBank/DDBJ databases">
        <title>The genome sequence of Polyangium sorediatum DSM14670.</title>
        <authorList>
            <person name="Zhang X."/>
        </authorList>
    </citation>
    <scope>NUCLEOTIDE SEQUENCE [LARGE SCALE GENOMIC DNA]</scope>
    <source>
        <strain evidence="4 5">DSM 14670</strain>
    </source>
</reference>
<evidence type="ECO:0000256" key="3">
    <source>
        <dbReference type="SAM" id="SignalP"/>
    </source>
</evidence>
<organism evidence="4 5">
    <name type="scientific">Polyangium sorediatum</name>
    <dbReference type="NCBI Taxonomy" id="889274"/>
    <lineage>
        <taxon>Bacteria</taxon>
        <taxon>Pseudomonadati</taxon>
        <taxon>Myxococcota</taxon>
        <taxon>Polyangia</taxon>
        <taxon>Polyangiales</taxon>
        <taxon>Polyangiaceae</taxon>
        <taxon>Polyangium</taxon>
    </lineage>
</organism>
<dbReference type="EMBL" id="JARZHI010000027">
    <property type="protein sequence ID" value="MDI1433195.1"/>
    <property type="molecule type" value="Genomic_DNA"/>
</dbReference>
<dbReference type="RefSeq" id="WP_284720984.1">
    <property type="nucleotide sequence ID" value="NZ_JARZHI010000027.1"/>
</dbReference>
<keyword evidence="2" id="KW-0812">Transmembrane</keyword>
<dbReference type="Gene3D" id="1.25.40.10">
    <property type="entry name" value="Tetratricopeptide repeat domain"/>
    <property type="match status" value="1"/>
</dbReference>
<feature type="region of interest" description="Disordered" evidence="1">
    <location>
        <begin position="168"/>
        <end position="187"/>
    </location>
</feature>
<keyword evidence="2" id="KW-0472">Membrane</keyword>
<feature type="region of interest" description="Disordered" evidence="1">
    <location>
        <begin position="198"/>
        <end position="228"/>
    </location>
</feature>
<dbReference type="InterPro" id="IPR011990">
    <property type="entry name" value="TPR-like_helical_dom_sf"/>
</dbReference>
<feature type="chain" id="PRO_5046469429" evidence="3">
    <location>
        <begin position="26"/>
        <end position="348"/>
    </location>
</feature>
<proteinExistence type="predicted"/>
<feature type="signal peptide" evidence="3">
    <location>
        <begin position="1"/>
        <end position="25"/>
    </location>
</feature>
<feature type="compositionally biased region" description="Polar residues" evidence="1">
    <location>
        <begin position="208"/>
        <end position="225"/>
    </location>
</feature>
<evidence type="ECO:0000256" key="2">
    <source>
        <dbReference type="SAM" id="Phobius"/>
    </source>
</evidence>
<keyword evidence="5" id="KW-1185">Reference proteome</keyword>
<dbReference type="SUPFAM" id="SSF48452">
    <property type="entry name" value="TPR-like"/>
    <property type="match status" value="1"/>
</dbReference>
<accession>A0ABT6NXX0</accession>
<evidence type="ECO:0000313" key="5">
    <source>
        <dbReference type="Proteomes" id="UP001160301"/>
    </source>
</evidence>
<evidence type="ECO:0000256" key="1">
    <source>
        <dbReference type="SAM" id="MobiDB-lite"/>
    </source>
</evidence>
<evidence type="ECO:0000313" key="4">
    <source>
        <dbReference type="EMBL" id="MDI1433195.1"/>
    </source>
</evidence>
<protein>
    <submittedName>
        <fullName evidence="4">Tetratricopeptide repeat protein</fullName>
    </submittedName>
</protein>
<gene>
    <name evidence="4" type="ORF">QHF89_27110</name>
</gene>
<sequence length="348" mass="35672">MKSRSWVLFAPCLAALVLTARPASSAGPQVSPAQALFVDAVTLMEKNQFDAACPKLEQSFALERVPGTLFALGDCEEQRGRVATALRWYDEYLATYETLPVAKKQDHAERAKQARAQREALRPAIPQLTLVLLPGTPASIAVTLDGRQLATSSLGVPIDLDPGEHQIVTQLPGGPSKTTSVKLGKGQRERWPLVFEPAPVQRPDPIDGNNQRVSGNSSNEPASTTGGQRMGGFVAGGVGVAGVLVGAIAGGMAISAKNAMEQDCAATAGNVMTCQTQAGVDAGNRATTLGNVSTAGLVIGAAGLAVGAVLVVLDGRKTKPSGEAPGPTVTARVGGGASGVGVSLHGVW</sequence>